<dbReference type="Gene3D" id="3.40.50.2300">
    <property type="match status" value="1"/>
</dbReference>
<dbReference type="EMBL" id="QJSQ01000060">
    <property type="protein sequence ID" value="PYE12258.1"/>
    <property type="molecule type" value="Genomic_DNA"/>
</dbReference>
<dbReference type="RefSeq" id="WP_110388987.1">
    <property type="nucleotide sequence ID" value="NZ_JACHVZ010000007.1"/>
</dbReference>
<sequence length="220" mass="24345">MTKDLQRIRVAIADDHPIILLAVKDCLEQTLGYQVAIQETSGQGLLGALGSQPVSLIVTDFSMQHDDQHDGLRLITQLRRQYEHIPIVVFTMVTNPGVLAQLCRVGVAGLIGKDEEMAELGRVCQRVMTGGVRPCLSPSVEKRLAESSTTRNEIADFQMLSQKELEVVRMFCSGLSLTDIAKRQNRTLGTIATQKRSAMRKLNVDNNMDLVNCAREQGLI</sequence>
<dbReference type="GO" id="GO:0006355">
    <property type="term" value="P:regulation of DNA-templated transcription"/>
    <property type="evidence" value="ECO:0007669"/>
    <property type="project" value="InterPro"/>
</dbReference>
<gene>
    <name evidence="7" type="ORF">C7410_1609</name>
    <name evidence="6" type="ORF">FHX59_003035</name>
</gene>
<evidence type="ECO:0000256" key="2">
    <source>
        <dbReference type="ARBA" id="ARBA00023125"/>
    </source>
</evidence>
<reference evidence="7 8" key="1">
    <citation type="submission" date="2018-06" db="EMBL/GenBank/DDBJ databases">
        <title>Genomic Encyclopedia of Type Strains, Phase IV (KMG-V): Genome sequencing to study the core and pangenomes of soil and plant-associated prokaryotes.</title>
        <authorList>
            <person name="Whitman W."/>
        </authorList>
    </citation>
    <scope>NUCLEOTIDE SEQUENCE [LARGE SCALE GENOMIC DNA]</scope>
    <source>
        <strain evidence="7 8">SRCL-318</strain>
        <strain evidence="6 9">SRMrh-85</strain>
    </source>
</reference>
<dbReference type="Proteomes" id="UP000247772">
    <property type="component" value="Unassembled WGS sequence"/>
</dbReference>
<dbReference type="PANTHER" id="PTHR43214:SF17">
    <property type="entry name" value="TRANSCRIPTIONAL REGULATORY PROTEIN RCSB"/>
    <property type="match status" value="1"/>
</dbReference>
<dbReference type="InterPro" id="IPR011006">
    <property type="entry name" value="CheY-like_superfamily"/>
</dbReference>
<keyword evidence="9" id="KW-1185">Reference proteome</keyword>
<keyword evidence="2" id="KW-0238">DNA-binding</keyword>
<dbReference type="SUPFAM" id="SSF46894">
    <property type="entry name" value="C-terminal effector domain of the bipartite response regulators"/>
    <property type="match status" value="1"/>
</dbReference>
<dbReference type="PRINTS" id="PR00038">
    <property type="entry name" value="HTHLUXR"/>
</dbReference>
<evidence type="ECO:0000313" key="6">
    <source>
        <dbReference type="EMBL" id="MBB2928613.1"/>
    </source>
</evidence>
<dbReference type="InterPro" id="IPR036388">
    <property type="entry name" value="WH-like_DNA-bd_sf"/>
</dbReference>
<feature type="modified residue" description="4-aspartylphosphate" evidence="3">
    <location>
        <position position="60"/>
    </location>
</feature>
<dbReference type="SMART" id="SM00448">
    <property type="entry name" value="REC"/>
    <property type="match status" value="1"/>
</dbReference>
<dbReference type="Pfam" id="PF00196">
    <property type="entry name" value="GerE"/>
    <property type="match status" value="1"/>
</dbReference>
<dbReference type="SMART" id="SM00421">
    <property type="entry name" value="HTH_LUXR"/>
    <property type="match status" value="1"/>
</dbReference>
<dbReference type="EMBL" id="JACHVZ010000007">
    <property type="protein sequence ID" value="MBB2928613.1"/>
    <property type="molecule type" value="Genomic_DNA"/>
</dbReference>
<dbReference type="InterPro" id="IPR058245">
    <property type="entry name" value="NreC/VraR/RcsB-like_REC"/>
</dbReference>
<evidence type="ECO:0000313" key="9">
    <source>
        <dbReference type="Proteomes" id="UP000533533"/>
    </source>
</evidence>
<keyword evidence="1 3" id="KW-0597">Phosphoprotein</keyword>
<evidence type="ECO:0000259" key="5">
    <source>
        <dbReference type="PROSITE" id="PS50110"/>
    </source>
</evidence>
<feature type="domain" description="HTH luxR-type" evidence="4">
    <location>
        <begin position="153"/>
        <end position="218"/>
    </location>
</feature>
<dbReference type="SUPFAM" id="SSF52172">
    <property type="entry name" value="CheY-like"/>
    <property type="match status" value="1"/>
</dbReference>
<accession>A0A2U0ZBD2</accession>
<dbReference type="PROSITE" id="PS50110">
    <property type="entry name" value="RESPONSE_REGULATORY"/>
    <property type="match status" value="1"/>
</dbReference>
<proteinExistence type="predicted"/>
<dbReference type="PROSITE" id="PS50043">
    <property type="entry name" value="HTH_LUXR_2"/>
    <property type="match status" value="1"/>
</dbReference>
<dbReference type="InterPro" id="IPR016032">
    <property type="entry name" value="Sig_transdc_resp-reg_C-effctor"/>
</dbReference>
<dbReference type="OrthoDB" id="8585266at2"/>
<dbReference type="AlphaFoldDB" id="A0A2U0ZBD2"/>
<dbReference type="GO" id="GO:0000160">
    <property type="term" value="P:phosphorelay signal transduction system"/>
    <property type="evidence" value="ECO:0007669"/>
    <property type="project" value="InterPro"/>
</dbReference>
<evidence type="ECO:0000256" key="3">
    <source>
        <dbReference type="PROSITE-ProRule" id="PRU00169"/>
    </source>
</evidence>
<dbReference type="CDD" id="cd17535">
    <property type="entry name" value="REC_NarL-like"/>
    <property type="match status" value="1"/>
</dbReference>
<evidence type="ECO:0000313" key="7">
    <source>
        <dbReference type="EMBL" id="PYE12258.1"/>
    </source>
</evidence>
<dbReference type="PANTHER" id="PTHR43214">
    <property type="entry name" value="TWO-COMPONENT RESPONSE REGULATOR"/>
    <property type="match status" value="1"/>
</dbReference>
<evidence type="ECO:0000259" key="4">
    <source>
        <dbReference type="PROSITE" id="PS50043"/>
    </source>
</evidence>
<dbReference type="Gene3D" id="1.10.10.10">
    <property type="entry name" value="Winged helix-like DNA-binding domain superfamily/Winged helix DNA-binding domain"/>
    <property type="match status" value="1"/>
</dbReference>
<comment type="caution">
    <text evidence="7">The sequence shown here is derived from an EMBL/GenBank/DDBJ whole genome shotgun (WGS) entry which is preliminary data.</text>
</comment>
<dbReference type="CDD" id="cd06170">
    <property type="entry name" value="LuxR_C_like"/>
    <property type="match status" value="1"/>
</dbReference>
<dbReference type="InterPro" id="IPR001789">
    <property type="entry name" value="Sig_transdc_resp-reg_receiver"/>
</dbReference>
<dbReference type="GO" id="GO:0003677">
    <property type="term" value="F:DNA binding"/>
    <property type="evidence" value="ECO:0007669"/>
    <property type="project" value="UniProtKB-KW"/>
</dbReference>
<dbReference type="Pfam" id="PF00072">
    <property type="entry name" value="Response_reg"/>
    <property type="match status" value="1"/>
</dbReference>
<organism evidence="7 8">
    <name type="scientific">Paraburkholderia silvatlantica</name>
    <dbReference type="NCBI Taxonomy" id="321895"/>
    <lineage>
        <taxon>Bacteria</taxon>
        <taxon>Pseudomonadati</taxon>
        <taxon>Pseudomonadota</taxon>
        <taxon>Betaproteobacteria</taxon>
        <taxon>Burkholderiales</taxon>
        <taxon>Burkholderiaceae</taxon>
        <taxon>Paraburkholderia</taxon>
    </lineage>
</organism>
<feature type="domain" description="Response regulatory" evidence="5">
    <location>
        <begin position="9"/>
        <end position="128"/>
    </location>
</feature>
<name>A0A2U0ZBD2_9BURK</name>
<protein>
    <submittedName>
        <fullName evidence="7">LuxR family two component transcriptional regulator</fullName>
    </submittedName>
    <submittedName>
        <fullName evidence="6">Two-component system capsular synthesis response regulator RcsB</fullName>
    </submittedName>
</protein>
<evidence type="ECO:0000313" key="8">
    <source>
        <dbReference type="Proteomes" id="UP000247772"/>
    </source>
</evidence>
<dbReference type="InterPro" id="IPR039420">
    <property type="entry name" value="WalR-like"/>
</dbReference>
<evidence type="ECO:0000256" key="1">
    <source>
        <dbReference type="ARBA" id="ARBA00022553"/>
    </source>
</evidence>
<dbReference type="Proteomes" id="UP000533533">
    <property type="component" value="Unassembled WGS sequence"/>
</dbReference>
<dbReference type="InterPro" id="IPR000792">
    <property type="entry name" value="Tscrpt_reg_LuxR_C"/>
</dbReference>